<evidence type="ECO:0000313" key="2">
    <source>
        <dbReference type="EMBL" id="GAA5154847.1"/>
    </source>
</evidence>
<proteinExistence type="predicted"/>
<evidence type="ECO:0000313" key="3">
    <source>
        <dbReference type="Proteomes" id="UP001500221"/>
    </source>
</evidence>
<comment type="caution">
    <text evidence="2">The sequence shown here is derived from an EMBL/GenBank/DDBJ whole genome shotgun (WGS) entry which is preliminary data.</text>
</comment>
<protein>
    <submittedName>
        <fullName evidence="2">Uncharacterized protein</fullName>
    </submittedName>
</protein>
<accession>A0ABP9Q4Y7</accession>
<dbReference type="EMBL" id="BAABKG010000005">
    <property type="protein sequence ID" value="GAA5154847.1"/>
    <property type="molecule type" value="Genomic_DNA"/>
</dbReference>
<reference evidence="3" key="1">
    <citation type="journal article" date="2019" name="Int. J. Syst. Evol. Microbiol.">
        <title>The Global Catalogue of Microorganisms (GCM) 10K type strain sequencing project: providing services to taxonomists for standard genome sequencing and annotation.</title>
        <authorList>
            <consortium name="The Broad Institute Genomics Platform"/>
            <consortium name="The Broad Institute Genome Sequencing Center for Infectious Disease"/>
            <person name="Wu L."/>
            <person name="Ma J."/>
        </authorList>
    </citation>
    <scope>NUCLEOTIDE SEQUENCE [LARGE SCALE GENOMIC DNA]</scope>
    <source>
        <strain evidence="3">JCM 18459</strain>
    </source>
</reference>
<name>A0ABP9Q4Y7_9ACTN</name>
<feature type="transmembrane region" description="Helical" evidence="1">
    <location>
        <begin position="12"/>
        <end position="30"/>
    </location>
</feature>
<dbReference type="Proteomes" id="UP001500221">
    <property type="component" value="Unassembled WGS sequence"/>
</dbReference>
<organism evidence="2 3">
    <name type="scientific">Nocardioides marinquilinus</name>
    <dbReference type="NCBI Taxonomy" id="1210400"/>
    <lineage>
        <taxon>Bacteria</taxon>
        <taxon>Bacillati</taxon>
        <taxon>Actinomycetota</taxon>
        <taxon>Actinomycetes</taxon>
        <taxon>Propionibacteriales</taxon>
        <taxon>Nocardioidaceae</taxon>
        <taxon>Nocardioides</taxon>
    </lineage>
</organism>
<sequence length="99" mass="10381">MTILERIQREPAALLALATAVFAVLTGTGVLTEAGATVALGVVAASIGALRYVVTPSAEVVVQHKPDGDVQFGSAYSTDAEVDESVDLVRRERDLRGTR</sequence>
<gene>
    <name evidence="2" type="ORF">GCM10023340_39050</name>
</gene>
<keyword evidence="1" id="KW-0812">Transmembrane</keyword>
<feature type="transmembrane region" description="Helical" evidence="1">
    <location>
        <begin position="36"/>
        <end position="54"/>
    </location>
</feature>
<keyword evidence="1" id="KW-0472">Membrane</keyword>
<keyword evidence="1" id="KW-1133">Transmembrane helix</keyword>
<keyword evidence="3" id="KW-1185">Reference proteome</keyword>
<evidence type="ECO:0000256" key="1">
    <source>
        <dbReference type="SAM" id="Phobius"/>
    </source>
</evidence>
<dbReference type="RefSeq" id="WP_345462711.1">
    <property type="nucleotide sequence ID" value="NZ_BAABKG010000005.1"/>
</dbReference>